<dbReference type="Proteomes" id="UP000325933">
    <property type="component" value="Unassembled WGS sequence"/>
</dbReference>
<dbReference type="RefSeq" id="WP_120250656.1">
    <property type="nucleotide sequence ID" value="NZ_JBNNIY010000001.1"/>
</dbReference>
<sequence>MSRLTIDMTEQQHESLKASAALHGKTMKEYALEKLFSDQVDGVDALDELKALLGARIAEGLDGHIATVSAADIVENALRRARHA</sequence>
<organism evidence="2 3">
    <name type="scientific">Sphingobium limneticum</name>
    <dbReference type="NCBI Taxonomy" id="1007511"/>
    <lineage>
        <taxon>Bacteria</taxon>
        <taxon>Pseudomonadati</taxon>
        <taxon>Pseudomonadota</taxon>
        <taxon>Alphaproteobacteria</taxon>
        <taxon>Sphingomonadales</taxon>
        <taxon>Sphingomonadaceae</taxon>
        <taxon>Sphingobium</taxon>
    </lineage>
</organism>
<accession>A0A5J5I5R7</accession>
<dbReference type="InterPro" id="IPR038296">
    <property type="entry name" value="ParD_sf"/>
</dbReference>
<dbReference type="InterPro" id="IPR022789">
    <property type="entry name" value="ParD"/>
</dbReference>
<evidence type="ECO:0000313" key="2">
    <source>
        <dbReference type="EMBL" id="KAA9029789.1"/>
    </source>
</evidence>
<evidence type="ECO:0000313" key="3">
    <source>
        <dbReference type="Proteomes" id="UP000325933"/>
    </source>
</evidence>
<protein>
    <submittedName>
        <fullName evidence="2">Antitoxin</fullName>
    </submittedName>
</protein>
<keyword evidence="4" id="KW-1185">Reference proteome</keyword>
<comment type="caution">
    <text evidence="2">The sequence shown here is derived from an EMBL/GenBank/DDBJ whole genome shotgun (WGS) entry which is preliminary data.</text>
</comment>
<dbReference type="EMBL" id="VYQB01000007">
    <property type="protein sequence ID" value="KAA9016810.1"/>
    <property type="molecule type" value="Genomic_DNA"/>
</dbReference>
<dbReference type="EMBL" id="VYQA01000007">
    <property type="protein sequence ID" value="KAA9029789.1"/>
    <property type="molecule type" value="Genomic_DNA"/>
</dbReference>
<name>A0A5J5I5R7_9SPHN</name>
<gene>
    <name evidence="2" type="ORF">F4U95_11235</name>
    <name evidence="1" type="ORF">F4U96_11290</name>
</gene>
<evidence type="ECO:0000313" key="1">
    <source>
        <dbReference type="EMBL" id="KAA9016810.1"/>
    </source>
</evidence>
<proteinExistence type="predicted"/>
<dbReference type="AlphaFoldDB" id="A0A5J5I5R7"/>
<reference evidence="3 4" key="1">
    <citation type="submission" date="2019-09" db="EMBL/GenBank/DDBJ databases">
        <authorList>
            <person name="Feng G."/>
        </authorList>
    </citation>
    <scope>NUCLEOTIDE SEQUENCE [LARGE SCALE GENOMIC DNA]</scope>
    <source>
        <strain evidence="2 3">KACC 19283</strain>
        <strain evidence="1 4">KACC 19284</strain>
    </source>
</reference>
<evidence type="ECO:0000313" key="4">
    <source>
        <dbReference type="Proteomes" id="UP000326364"/>
    </source>
</evidence>
<dbReference type="Proteomes" id="UP000326364">
    <property type="component" value="Unassembled WGS sequence"/>
</dbReference>
<dbReference type="Pfam" id="PF09386">
    <property type="entry name" value="ParD"/>
    <property type="match status" value="1"/>
</dbReference>
<dbReference type="Gene3D" id="6.10.180.10">
    <property type="entry name" value="Antitoxin ParD"/>
    <property type="match status" value="1"/>
</dbReference>